<dbReference type="PANTHER" id="PTHR46728">
    <property type="entry name" value="AN1-TYPE ZINC FINGER PROTEIN 4"/>
    <property type="match status" value="1"/>
</dbReference>
<evidence type="ECO:0000256" key="6">
    <source>
        <dbReference type="SAM" id="MobiDB-lite"/>
    </source>
</evidence>
<evidence type="ECO:0000313" key="10">
    <source>
        <dbReference type="Proteomes" id="UP000193719"/>
    </source>
</evidence>
<keyword evidence="10" id="KW-1185">Reference proteome</keyword>
<dbReference type="STRING" id="1754191.A0A1Y1VGG8"/>
<dbReference type="PROSITE" id="PS50053">
    <property type="entry name" value="UBIQUITIN_2"/>
    <property type="match status" value="1"/>
</dbReference>
<sequence length="1047" mass="120503">MKQEKLNNIQNNNNINNGNVLNDTEINYEINKSKLKDAKNKKSNIVNLSISTLTGQQFFIKVLSSYTISDVKDLIQEKEGLAAQTQILIYQDKTLDCDSMTIEDYGIENGSSIKLMIKLYDGLCNIEQEDTKKDNTIVLLLCKKKGYLYLFETSLKSTSQLSNESFDSSLFDFYNSFDDKSITSSEMSSKPTSPISTTYSNSSLFNKESLNFLNSQTSKSSVYSSNCDDNISVNNSSKNIMEKKNDKKKVLFNNKSRSLSINYDLLKIIENATLCANKSGYNVTVAIQDLDTPVYSYQSSLNSFSDDDTFTDIYNNKTYKSESISSNSITSSNSSNQISSQINSNAHSKQSTSLSLESSIEYLYNSNSDSNIYVPIYEYNLLSYHSHQTPSLRKTKSEIFNIGQKMQNKNNILTLRKQKSDSQLYKSFMEYLNKTYQPHFHDQINSSNKSTNSILFPCYFLIQDLNRNNSSKSGNITIENKDATSFNKIKSNHKLINFKNNSPSLITPSNTEIRSNTQNSININNIKQNNIHMINTSNSNLTKNDNNKTNNNTKLLSKSYSQVIHPVSQIESSLKQSSFPFIGNKMAGRGVVDGHPQNSKLEETLYTERPSTSVPIVTYYKDIYNPNLIKSSFNIYEDTISNNNNKISLQQEKIDKLEENIEIISINKNFNNAVTIEGNSDIKHISNNGNKQSKKNRNTISLPEISINNSNNKTEKKNPFPKGNIHSFPDIYKHIPNDKIYKPQITIKYKDSDAEDDIDRYVNEENQSYYCPRKENYKYSSNKIKKLEPKIYHKRLSSNQTNYDNKEVFHDTNAIMKKIESEYSINDYSEDEDNIILDYFDQGMNYKELKPEPINSLNNENYHYIPEHELQNLFQKEYINNHNNNYDDEYIYFYDEKDIPFNKIKSFISTKNIKTDIKEKSLDLSFRKKNSDCQNENNKLLASPLSQNNKTNEEINDSSINKSINEALSINNNNNNNNNNMKKKNVCEFCHKKIRITATYKCKCNKIFCATHRYSECHNCTYNYKQNGKKDLEKNNPLVVKDKISKI</sequence>
<evidence type="ECO:0008006" key="11">
    <source>
        <dbReference type="Google" id="ProtNLM"/>
    </source>
</evidence>
<evidence type="ECO:0000313" key="9">
    <source>
        <dbReference type="EMBL" id="ORX54862.1"/>
    </source>
</evidence>
<reference evidence="9 10" key="2">
    <citation type="submission" date="2016-08" db="EMBL/GenBank/DDBJ databases">
        <title>Pervasive Adenine N6-methylation of Active Genes in Fungi.</title>
        <authorList>
            <consortium name="DOE Joint Genome Institute"/>
            <person name="Mondo S.J."/>
            <person name="Dannebaum R.O."/>
            <person name="Kuo R.C."/>
            <person name="Labutti K."/>
            <person name="Haridas S."/>
            <person name="Kuo A."/>
            <person name="Salamov A."/>
            <person name="Ahrendt S.R."/>
            <person name="Lipzen A."/>
            <person name="Sullivan W."/>
            <person name="Andreopoulos W.B."/>
            <person name="Clum A."/>
            <person name="Lindquist E."/>
            <person name="Daum C."/>
            <person name="Ramamoorthy G.K."/>
            <person name="Gryganskyi A."/>
            <person name="Culley D."/>
            <person name="Magnuson J.K."/>
            <person name="James T.Y."/>
            <person name="O'Malley M.A."/>
            <person name="Stajich J.E."/>
            <person name="Spatafora J.W."/>
            <person name="Visel A."/>
            <person name="Grigoriev I.V."/>
        </authorList>
    </citation>
    <scope>NUCLEOTIDE SEQUENCE [LARGE SCALE GENOMIC DNA]</scope>
    <source>
        <strain evidence="10">finn</strain>
    </source>
</reference>
<dbReference type="PROSITE" id="PS51039">
    <property type="entry name" value="ZF_AN1"/>
    <property type="match status" value="1"/>
</dbReference>
<dbReference type="Pfam" id="PF00240">
    <property type="entry name" value="ubiquitin"/>
    <property type="match status" value="1"/>
</dbReference>
<organism evidence="9 10">
    <name type="scientific">Piromyces finnis</name>
    <dbReference type="NCBI Taxonomy" id="1754191"/>
    <lineage>
        <taxon>Eukaryota</taxon>
        <taxon>Fungi</taxon>
        <taxon>Fungi incertae sedis</taxon>
        <taxon>Chytridiomycota</taxon>
        <taxon>Chytridiomycota incertae sedis</taxon>
        <taxon>Neocallimastigomycetes</taxon>
        <taxon>Neocallimastigales</taxon>
        <taxon>Neocallimastigaceae</taxon>
        <taxon>Piromyces</taxon>
    </lineage>
</organism>
<dbReference type="PANTHER" id="PTHR46728:SF1">
    <property type="entry name" value="AN1-TYPE ZINC FINGER PROTEIN 4"/>
    <property type="match status" value="1"/>
</dbReference>
<evidence type="ECO:0000256" key="4">
    <source>
        <dbReference type="PROSITE-ProRule" id="PRU00449"/>
    </source>
</evidence>
<dbReference type="Gene3D" id="3.10.20.90">
    <property type="entry name" value="Phosphatidylinositol 3-kinase Catalytic Subunit, Chain A, domain 1"/>
    <property type="match status" value="1"/>
</dbReference>
<evidence type="ECO:0000256" key="3">
    <source>
        <dbReference type="ARBA" id="ARBA00022833"/>
    </source>
</evidence>
<dbReference type="InterPro" id="IPR000058">
    <property type="entry name" value="Znf_AN1"/>
</dbReference>
<dbReference type="InterPro" id="IPR000626">
    <property type="entry name" value="Ubiquitin-like_dom"/>
</dbReference>
<dbReference type="GO" id="GO:0008270">
    <property type="term" value="F:zinc ion binding"/>
    <property type="evidence" value="ECO:0007669"/>
    <property type="project" value="UniProtKB-KW"/>
</dbReference>
<dbReference type="AlphaFoldDB" id="A0A1Y1VGG8"/>
<gene>
    <name evidence="9" type="ORF">BCR36DRAFT_322322</name>
</gene>
<dbReference type="InterPro" id="IPR029071">
    <property type="entry name" value="Ubiquitin-like_domsf"/>
</dbReference>
<dbReference type="SMART" id="SM00154">
    <property type="entry name" value="ZnF_AN1"/>
    <property type="match status" value="1"/>
</dbReference>
<dbReference type="SUPFAM" id="SSF54236">
    <property type="entry name" value="Ubiquitin-like"/>
    <property type="match status" value="1"/>
</dbReference>
<evidence type="ECO:0000259" key="7">
    <source>
        <dbReference type="PROSITE" id="PS50053"/>
    </source>
</evidence>
<reference evidence="9 10" key="1">
    <citation type="submission" date="2016-08" db="EMBL/GenBank/DDBJ databases">
        <title>Genomes of anaerobic fungi encode conserved fungal cellulosomes for biomass hydrolysis.</title>
        <authorList>
            <consortium name="DOE Joint Genome Institute"/>
            <person name="Haitjema C.H."/>
            <person name="Gilmore S.P."/>
            <person name="Henske J.K."/>
            <person name="Solomon K.V."/>
            <person name="De Groot R."/>
            <person name="Kuo A."/>
            <person name="Mondo S.J."/>
            <person name="Salamov A.A."/>
            <person name="Labutti K."/>
            <person name="Zhao Z."/>
            <person name="Chiniquy J."/>
            <person name="Barry K."/>
            <person name="Brewer H.M."/>
            <person name="Purvine S.O."/>
            <person name="Wright A.T."/>
            <person name="Boxma B."/>
            <person name="Van Alen T."/>
            <person name="Hackstein J.H."/>
            <person name="Baker S.E."/>
            <person name="Grigoriev I.V."/>
            <person name="O'Malley M.A."/>
        </authorList>
    </citation>
    <scope>NUCLEOTIDE SEQUENCE [LARGE SCALE GENOMIC DNA]</scope>
    <source>
        <strain evidence="10">finn</strain>
    </source>
</reference>
<evidence type="ECO:0000259" key="8">
    <source>
        <dbReference type="PROSITE" id="PS51039"/>
    </source>
</evidence>
<keyword evidence="3" id="KW-0862">Zinc</keyword>
<dbReference type="Gene3D" id="4.10.1110.10">
    <property type="entry name" value="AN1-like Zinc finger"/>
    <property type="match status" value="1"/>
</dbReference>
<evidence type="ECO:0000256" key="1">
    <source>
        <dbReference type="ARBA" id="ARBA00022723"/>
    </source>
</evidence>
<evidence type="ECO:0000256" key="5">
    <source>
        <dbReference type="SAM" id="Coils"/>
    </source>
</evidence>
<name>A0A1Y1VGG8_9FUNG</name>
<dbReference type="CDD" id="cd17039">
    <property type="entry name" value="Ubl_ubiquitin_like"/>
    <property type="match status" value="1"/>
</dbReference>
<proteinExistence type="predicted"/>
<feature type="domain" description="AN1-type" evidence="8">
    <location>
        <begin position="981"/>
        <end position="1028"/>
    </location>
</feature>
<dbReference type="EMBL" id="MCFH01000010">
    <property type="protein sequence ID" value="ORX54862.1"/>
    <property type="molecule type" value="Genomic_DNA"/>
</dbReference>
<feature type="domain" description="Ubiquitin-like" evidence="7">
    <location>
        <begin position="46"/>
        <end position="122"/>
    </location>
</feature>
<protein>
    <recommendedName>
        <fullName evidence="11">Ubiquitin-like domain-containing protein</fullName>
    </recommendedName>
</protein>
<comment type="caution">
    <text evidence="9">The sequence shown here is derived from an EMBL/GenBank/DDBJ whole genome shotgun (WGS) entry which is preliminary data.</text>
</comment>
<dbReference type="Proteomes" id="UP000193719">
    <property type="component" value="Unassembled WGS sequence"/>
</dbReference>
<dbReference type="InterPro" id="IPR053061">
    <property type="entry name" value="AN1-type_zinc_finger"/>
</dbReference>
<keyword evidence="1" id="KW-0479">Metal-binding</keyword>
<dbReference type="SMART" id="SM00213">
    <property type="entry name" value="UBQ"/>
    <property type="match status" value="1"/>
</dbReference>
<dbReference type="SUPFAM" id="SSF118310">
    <property type="entry name" value="AN1-like Zinc finger"/>
    <property type="match status" value="1"/>
</dbReference>
<accession>A0A1Y1VGG8</accession>
<feature type="region of interest" description="Disordered" evidence="6">
    <location>
        <begin position="324"/>
        <end position="346"/>
    </location>
</feature>
<keyword evidence="5" id="KW-0175">Coiled coil</keyword>
<keyword evidence="2 4" id="KW-0863">Zinc-finger</keyword>
<feature type="coiled-coil region" evidence="5">
    <location>
        <begin position="640"/>
        <end position="667"/>
    </location>
</feature>
<dbReference type="OrthoDB" id="428577at2759"/>
<dbReference type="InterPro" id="IPR035896">
    <property type="entry name" value="AN1-like_Znf"/>
</dbReference>
<evidence type="ECO:0000256" key="2">
    <source>
        <dbReference type="ARBA" id="ARBA00022771"/>
    </source>
</evidence>